<dbReference type="InterPro" id="IPR000873">
    <property type="entry name" value="AMP-dep_synth/lig_dom"/>
</dbReference>
<feature type="transmembrane region" description="Helical" evidence="1">
    <location>
        <begin position="785"/>
        <end position="807"/>
    </location>
</feature>
<accession>A0A3G6J7Q6</accession>
<dbReference type="Gene3D" id="3.30.300.30">
    <property type="match status" value="1"/>
</dbReference>
<dbReference type="PANTHER" id="PTHR43767">
    <property type="entry name" value="LONG-CHAIN-FATTY-ACID--COA LIGASE"/>
    <property type="match status" value="1"/>
</dbReference>
<name>A0A3G6J7Q6_9CORY</name>
<protein>
    <submittedName>
        <fullName evidence="3">Long-chain-fatty-acid--CoA ligase</fullName>
        <ecNumber evidence="3">6.2.1.3</ecNumber>
    </submittedName>
</protein>
<keyword evidence="1" id="KW-0812">Transmembrane</keyword>
<dbReference type="RefSeq" id="WP_164472322.1">
    <property type="nucleotide sequence ID" value="NZ_CP033896.1"/>
</dbReference>
<feature type="transmembrane region" description="Helical" evidence="1">
    <location>
        <begin position="838"/>
        <end position="854"/>
    </location>
</feature>
<feature type="transmembrane region" description="Helical" evidence="1">
    <location>
        <begin position="884"/>
        <end position="904"/>
    </location>
</feature>
<dbReference type="EMBL" id="CP033896">
    <property type="protein sequence ID" value="AZA12470.1"/>
    <property type="molecule type" value="Genomic_DNA"/>
</dbReference>
<gene>
    <name evidence="3" type="primary">lcfB1</name>
    <name evidence="3" type="ORF">CCHOA_00190</name>
</gene>
<dbReference type="SUPFAM" id="SSF56801">
    <property type="entry name" value="Acetyl-CoA synthetase-like"/>
    <property type="match status" value="1"/>
</dbReference>
<dbReference type="InterPro" id="IPR045851">
    <property type="entry name" value="AMP-bd_C_sf"/>
</dbReference>
<keyword evidence="1" id="KW-1133">Transmembrane helix</keyword>
<keyword evidence="3" id="KW-0436">Ligase</keyword>
<sequence>MSIDLSAGGLLPPVDPAAGTRPALLDDAGNSLSHSELRDRIYQQATMWQEAGLSPAQGMVHLPFRITIDHIISYYALRALGIAVLITAPDPIHYAGIVTQFVPAAVIDDSGTLHWSDTLSAGTATPLPEHTATIPQPVATLPAAVHPATALLLSTSGSTGAKKLVRLSTANVAANTRDIVDGLNLRPTDRAITALPLHYCFGLSVLHTHLYVGGSVVVSQVSMGDHLLVDLVQQYAVTTFAVVPHMLDLVEATGGWTEQMSPLRLICQAGGKLSTPKVTLWAQRAAAQHIDFRPMYGQTEATARMAIMPQSAALTAPQAAGLPVGSGKFRIENPDSDGIGELVYSGPNVMMGYALTGEELALGPMLDTLHTGDRGYLDEHGFVVLAGRRDDFFKIAGLRIAAEPIAAMLAEHGVTAHIFGDDRGLVVLASAQTSTTTLAADTIVQLVGELTSLSAAQIMAAWIPAFPLLPNGKIDRRQLQHTANQYLERQPSAQPTAIATPQQSATANHPDQLAAELATVCAVIGTAVGRGVIDPRQSFVHNGGTSLSQVTCFAQLAQHLGPLPRRWAQTPIDELLATIHGMTLADYRQAITTAHGTPDTSQQTTSRRGITAHQVIPQQAAAQSSAARRGWRRLSGIPAAKSGSSSPWASIPVDVSLLIRAIAAITIVATHTRVLHLMGGAHSLLVVAGFSAALFAFSIPSASMRLHTVGRTLAQVAIPTAVIAIFGWWFANQYSVANIFLIDWLWHRDNGNGSLWFIESYCTVLLVLVLLLAHRGIYALYARQPFLVSAAATAGAVGLRYLGWWWLLPHHHTAPWAVAWLVTLGVTILHAQQRWQQAIVVGLFAVGGSGFFFFDHQHTYVAAVVAALLWLPQVRIPQLLLRPVAAIASASLYIYLLQFTVFNFTGSDTLRIVGSILLGIGVRHLVDAITRVFKGKTGNATRQPTTT</sequence>
<organism evidence="3 4">
    <name type="scientific">Corynebacterium choanae</name>
    <dbReference type="NCBI Taxonomy" id="1862358"/>
    <lineage>
        <taxon>Bacteria</taxon>
        <taxon>Bacillati</taxon>
        <taxon>Actinomycetota</taxon>
        <taxon>Actinomycetes</taxon>
        <taxon>Mycobacteriales</taxon>
        <taxon>Corynebacteriaceae</taxon>
        <taxon>Corynebacterium</taxon>
    </lineage>
</organism>
<dbReference type="GO" id="GO:0004467">
    <property type="term" value="F:long-chain fatty acid-CoA ligase activity"/>
    <property type="evidence" value="ECO:0007669"/>
    <property type="project" value="UniProtKB-EC"/>
</dbReference>
<evidence type="ECO:0000313" key="4">
    <source>
        <dbReference type="Proteomes" id="UP000269019"/>
    </source>
</evidence>
<dbReference type="Gene3D" id="3.40.50.12780">
    <property type="entry name" value="N-terminal domain of ligase-like"/>
    <property type="match status" value="1"/>
</dbReference>
<dbReference type="EC" id="6.2.1.3" evidence="3"/>
<keyword evidence="1" id="KW-0472">Membrane</keyword>
<dbReference type="KEGG" id="ccho:CCHOA_00190"/>
<evidence type="ECO:0000259" key="2">
    <source>
        <dbReference type="Pfam" id="PF00501"/>
    </source>
</evidence>
<dbReference type="Proteomes" id="UP000269019">
    <property type="component" value="Chromosome"/>
</dbReference>
<dbReference type="Pfam" id="PF00501">
    <property type="entry name" value="AMP-binding"/>
    <property type="match status" value="1"/>
</dbReference>
<dbReference type="InterPro" id="IPR042099">
    <property type="entry name" value="ANL_N_sf"/>
</dbReference>
<feature type="transmembrane region" description="Helical" evidence="1">
    <location>
        <begin position="709"/>
        <end position="731"/>
    </location>
</feature>
<dbReference type="AlphaFoldDB" id="A0A3G6J7Q6"/>
<evidence type="ECO:0000313" key="3">
    <source>
        <dbReference type="EMBL" id="AZA12470.1"/>
    </source>
</evidence>
<evidence type="ECO:0000256" key="1">
    <source>
        <dbReference type="SAM" id="Phobius"/>
    </source>
</evidence>
<dbReference type="InterPro" id="IPR050237">
    <property type="entry name" value="ATP-dep_AMP-bd_enzyme"/>
</dbReference>
<feature type="transmembrane region" description="Helical" evidence="1">
    <location>
        <begin position="813"/>
        <end position="831"/>
    </location>
</feature>
<keyword evidence="4" id="KW-1185">Reference proteome</keyword>
<proteinExistence type="predicted"/>
<dbReference type="PANTHER" id="PTHR43767:SF1">
    <property type="entry name" value="NONRIBOSOMAL PEPTIDE SYNTHASE PES1 (EUROFUNG)-RELATED"/>
    <property type="match status" value="1"/>
</dbReference>
<feature type="domain" description="AMP-dependent synthetase/ligase" evidence="2">
    <location>
        <begin position="20"/>
        <end position="353"/>
    </location>
</feature>
<feature type="transmembrane region" description="Helical" evidence="1">
    <location>
        <begin position="754"/>
        <end position="773"/>
    </location>
</feature>
<reference evidence="3 4" key="1">
    <citation type="submission" date="2018-11" db="EMBL/GenBank/DDBJ databases">
        <authorList>
            <person name="Kleinhagauer T."/>
            <person name="Glaeser S.P."/>
            <person name="Spergser J."/>
            <person name="Ruckert C."/>
            <person name="Kaempfer P."/>
            <person name="Busse H.-J."/>
        </authorList>
    </citation>
    <scope>NUCLEOTIDE SEQUENCE [LARGE SCALE GENOMIC DNA]</scope>
    <source>
        <strain evidence="3 4">200CH</strain>
    </source>
</reference>
<feature type="transmembrane region" description="Helical" evidence="1">
    <location>
        <begin position="674"/>
        <end position="697"/>
    </location>
</feature>